<organism evidence="2 3">
    <name type="scientific">Trichlorobacter thiogenes</name>
    <dbReference type="NCBI Taxonomy" id="115783"/>
    <lineage>
        <taxon>Bacteria</taxon>
        <taxon>Pseudomonadati</taxon>
        <taxon>Thermodesulfobacteriota</taxon>
        <taxon>Desulfuromonadia</taxon>
        <taxon>Geobacterales</taxon>
        <taxon>Geobacteraceae</taxon>
        <taxon>Trichlorobacter</taxon>
    </lineage>
</organism>
<evidence type="ECO:0000313" key="3">
    <source>
        <dbReference type="Proteomes" id="UP000190102"/>
    </source>
</evidence>
<evidence type="ECO:0000313" key="2">
    <source>
        <dbReference type="EMBL" id="SJZ42317.1"/>
    </source>
</evidence>
<proteinExistence type="predicted"/>
<keyword evidence="1" id="KW-0732">Signal</keyword>
<reference evidence="3" key="1">
    <citation type="submission" date="2017-02" db="EMBL/GenBank/DDBJ databases">
        <authorList>
            <person name="Varghese N."/>
            <person name="Submissions S."/>
        </authorList>
    </citation>
    <scope>NUCLEOTIDE SEQUENCE [LARGE SCALE GENOMIC DNA]</scope>
    <source>
        <strain evidence="3">ATCC BAA-34</strain>
    </source>
</reference>
<feature type="signal peptide" evidence="1">
    <location>
        <begin position="1"/>
        <end position="20"/>
    </location>
</feature>
<protein>
    <recommendedName>
        <fullName evidence="4">Lipoprotein</fullName>
    </recommendedName>
</protein>
<feature type="chain" id="PRO_5012120183" description="Lipoprotein" evidence="1">
    <location>
        <begin position="21"/>
        <end position="145"/>
    </location>
</feature>
<dbReference type="EMBL" id="FUWR01000001">
    <property type="protein sequence ID" value="SJZ42317.1"/>
    <property type="molecule type" value="Genomic_DNA"/>
</dbReference>
<keyword evidence="3" id="KW-1185">Reference proteome</keyword>
<evidence type="ECO:0000256" key="1">
    <source>
        <dbReference type="SAM" id="SignalP"/>
    </source>
</evidence>
<dbReference type="AlphaFoldDB" id="A0A1T4KIW1"/>
<dbReference type="PROSITE" id="PS51257">
    <property type="entry name" value="PROKAR_LIPOPROTEIN"/>
    <property type="match status" value="1"/>
</dbReference>
<dbReference type="Proteomes" id="UP000190102">
    <property type="component" value="Unassembled WGS sequence"/>
</dbReference>
<evidence type="ECO:0008006" key="4">
    <source>
        <dbReference type="Google" id="ProtNLM"/>
    </source>
</evidence>
<dbReference type="OrthoDB" id="5402051at2"/>
<gene>
    <name evidence="2" type="ORF">SAMN02745119_00580</name>
</gene>
<dbReference type="STRING" id="115783.SAMN02745119_00580"/>
<sequence>MKIRFVVLLLVAPLLFGGCAAYRNMKSQENCDKMIKDYSRMVRWNEAEKVGIVFVTPKQRPAFDKTAESIRRRNVSMVDYRILAKQCMTEKKKAEATVEFDYFVLPDNRLKTITDHQTWVLLEENPQDPEAGEGWKITSPLPEFK</sequence>
<name>A0A1T4KIW1_9BACT</name>
<accession>A0A1T4KIW1</accession>